<accession>A0A9D8KHG6</accession>
<organism evidence="1 2">
    <name type="scientific">Candidatus Zymogenus saltonus</name>
    <dbReference type="NCBI Taxonomy" id="2844893"/>
    <lineage>
        <taxon>Bacteria</taxon>
        <taxon>Deltaproteobacteria</taxon>
        <taxon>Candidatus Zymogenia</taxon>
        <taxon>Candidatus Zymogeniales</taxon>
        <taxon>Candidatus Zymogenaceae</taxon>
        <taxon>Candidatus Zymogenus</taxon>
    </lineage>
</organism>
<dbReference type="EMBL" id="JAFGIX010000086">
    <property type="protein sequence ID" value="MBN1574734.1"/>
    <property type="molecule type" value="Genomic_DNA"/>
</dbReference>
<reference evidence="1" key="2">
    <citation type="submission" date="2021-01" db="EMBL/GenBank/DDBJ databases">
        <authorList>
            <person name="Hahn C.R."/>
            <person name="Youssef N.H."/>
            <person name="Elshahed M."/>
        </authorList>
    </citation>
    <scope>NUCLEOTIDE SEQUENCE</scope>
    <source>
        <strain evidence="1">Zod_Metabat.24</strain>
    </source>
</reference>
<evidence type="ECO:0008006" key="3">
    <source>
        <dbReference type="Google" id="ProtNLM"/>
    </source>
</evidence>
<protein>
    <recommendedName>
        <fullName evidence="3">Nucleotide modification associated domain-containing protein</fullName>
    </recommendedName>
</protein>
<proteinExistence type="predicted"/>
<name>A0A9D8KHG6_9DELT</name>
<dbReference type="AlphaFoldDB" id="A0A9D8KHG6"/>
<gene>
    <name evidence="1" type="ORF">JW984_16175</name>
</gene>
<reference evidence="1" key="1">
    <citation type="journal article" date="2021" name="Environ. Microbiol.">
        <title>Genomic characterization of three novel Desulfobacterota classes expand the metabolic and phylogenetic diversity of the phylum.</title>
        <authorList>
            <person name="Murphy C.L."/>
            <person name="Biggerstaff J."/>
            <person name="Eichhorn A."/>
            <person name="Ewing E."/>
            <person name="Shahan R."/>
            <person name="Soriano D."/>
            <person name="Stewart S."/>
            <person name="VanMol K."/>
            <person name="Walker R."/>
            <person name="Walters P."/>
            <person name="Elshahed M.S."/>
            <person name="Youssef N.H."/>
        </authorList>
    </citation>
    <scope>NUCLEOTIDE SEQUENCE</scope>
    <source>
        <strain evidence="1">Zod_Metabat.24</strain>
    </source>
</reference>
<dbReference type="Proteomes" id="UP000809273">
    <property type="component" value="Unassembled WGS sequence"/>
</dbReference>
<evidence type="ECO:0000313" key="1">
    <source>
        <dbReference type="EMBL" id="MBN1574734.1"/>
    </source>
</evidence>
<evidence type="ECO:0000313" key="2">
    <source>
        <dbReference type="Proteomes" id="UP000809273"/>
    </source>
</evidence>
<comment type="caution">
    <text evidence="1">The sequence shown here is derived from an EMBL/GenBank/DDBJ whole genome shotgun (WGS) entry which is preliminary data.</text>
</comment>
<sequence>MTEDKIKAKCEEISDLLIRKNWDYGNSVFNPVGIFSKAPPIEALKVRIDDKLSRIASSGEKNFKEDTLLDLTGYLILLIIALEGEHDR</sequence>